<evidence type="ECO:0000313" key="2">
    <source>
        <dbReference type="EMBL" id="GAA2028418.1"/>
    </source>
</evidence>
<proteinExistence type="predicted"/>
<dbReference type="EMBL" id="BAAAQN010000014">
    <property type="protein sequence ID" value="GAA2028418.1"/>
    <property type="molecule type" value="Genomic_DNA"/>
</dbReference>
<keyword evidence="3" id="KW-1185">Reference proteome</keyword>
<keyword evidence="1" id="KW-0812">Transmembrane</keyword>
<keyword evidence="1" id="KW-0472">Membrane</keyword>
<organism evidence="2 3">
    <name type="scientific">Catenulispora yoronensis</name>
    <dbReference type="NCBI Taxonomy" id="450799"/>
    <lineage>
        <taxon>Bacteria</taxon>
        <taxon>Bacillati</taxon>
        <taxon>Actinomycetota</taxon>
        <taxon>Actinomycetes</taxon>
        <taxon>Catenulisporales</taxon>
        <taxon>Catenulisporaceae</taxon>
        <taxon>Catenulispora</taxon>
    </lineage>
</organism>
<reference evidence="2 3" key="1">
    <citation type="journal article" date="2019" name="Int. J. Syst. Evol. Microbiol.">
        <title>The Global Catalogue of Microorganisms (GCM) 10K type strain sequencing project: providing services to taxonomists for standard genome sequencing and annotation.</title>
        <authorList>
            <consortium name="The Broad Institute Genomics Platform"/>
            <consortium name="The Broad Institute Genome Sequencing Center for Infectious Disease"/>
            <person name="Wu L."/>
            <person name="Ma J."/>
        </authorList>
    </citation>
    <scope>NUCLEOTIDE SEQUENCE [LARGE SCALE GENOMIC DNA]</scope>
    <source>
        <strain evidence="2 3">JCM 16014</strain>
    </source>
</reference>
<evidence type="ECO:0000313" key="3">
    <source>
        <dbReference type="Proteomes" id="UP001500751"/>
    </source>
</evidence>
<protein>
    <recommendedName>
        <fullName evidence="4">DUF202 domain-containing protein</fullName>
    </recommendedName>
</protein>
<gene>
    <name evidence="2" type="ORF">GCM10009839_29410</name>
</gene>
<accession>A0ABN2U455</accession>
<feature type="transmembrane region" description="Helical" evidence="1">
    <location>
        <begin position="48"/>
        <end position="71"/>
    </location>
</feature>
<dbReference type="Proteomes" id="UP001500751">
    <property type="component" value="Unassembled WGS sequence"/>
</dbReference>
<feature type="transmembrane region" description="Helical" evidence="1">
    <location>
        <begin position="16"/>
        <end position="36"/>
    </location>
</feature>
<keyword evidence="1" id="KW-1133">Transmembrane helix</keyword>
<comment type="caution">
    <text evidence="2">The sequence shown here is derived from an EMBL/GenBank/DDBJ whole genome shotgun (WGS) entry which is preliminary data.</text>
</comment>
<name>A0ABN2U455_9ACTN</name>
<evidence type="ECO:0000256" key="1">
    <source>
        <dbReference type="SAM" id="Phobius"/>
    </source>
</evidence>
<evidence type="ECO:0008006" key="4">
    <source>
        <dbReference type="Google" id="ProtNLM"/>
    </source>
</evidence>
<sequence length="74" mass="7720">MGAVVKQGRAQGTEQVTIAGVVMFVAGLLWTGRYTMRALAMPDTYDGALVIGGSVTLVGVVLTLIGVLGWLRGR</sequence>
<dbReference type="RefSeq" id="WP_344666138.1">
    <property type="nucleotide sequence ID" value="NZ_BAAAQN010000014.1"/>
</dbReference>